<dbReference type="OrthoDB" id="2162425at2759"/>
<dbReference type="Gene3D" id="2.130.10.10">
    <property type="entry name" value="YVTN repeat-like/Quinoprotein amine dehydrogenase"/>
    <property type="match status" value="2"/>
</dbReference>
<feature type="compositionally biased region" description="Basic and acidic residues" evidence="1">
    <location>
        <begin position="117"/>
        <end position="136"/>
    </location>
</feature>
<comment type="caution">
    <text evidence="2">The sequence shown here is derived from an EMBL/GenBank/DDBJ whole genome shotgun (WGS) entry which is preliminary data.</text>
</comment>
<reference evidence="2" key="1">
    <citation type="submission" date="2019-05" db="EMBL/GenBank/DDBJ databases">
        <title>Annotation for the trematode Paragonimus heterotremus.</title>
        <authorList>
            <person name="Choi Y.-J."/>
        </authorList>
    </citation>
    <scope>NUCLEOTIDE SEQUENCE</scope>
    <source>
        <strain evidence="2">LC</strain>
    </source>
</reference>
<dbReference type="Proteomes" id="UP000748531">
    <property type="component" value="Unassembled WGS sequence"/>
</dbReference>
<proteinExistence type="predicted"/>
<dbReference type="InterPro" id="IPR001680">
    <property type="entry name" value="WD40_rpt"/>
</dbReference>
<dbReference type="GO" id="GO:0005868">
    <property type="term" value="C:cytoplasmic dynein complex"/>
    <property type="evidence" value="ECO:0007669"/>
    <property type="project" value="InterPro"/>
</dbReference>
<gene>
    <name evidence="2" type="ORF">PHET_05458</name>
</gene>
<evidence type="ECO:0008006" key="4">
    <source>
        <dbReference type="Google" id="ProtNLM"/>
    </source>
</evidence>
<dbReference type="GO" id="GO:0042073">
    <property type="term" value="P:intraciliary transport"/>
    <property type="evidence" value="ECO:0007669"/>
    <property type="project" value="InterPro"/>
</dbReference>
<evidence type="ECO:0000313" key="3">
    <source>
        <dbReference type="Proteomes" id="UP000748531"/>
    </source>
</evidence>
<evidence type="ECO:0000313" key="2">
    <source>
        <dbReference type="EMBL" id="KAF5401041.1"/>
    </source>
</evidence>
<accession>A0A8J4TGW2</accession>
<name>A0A8J4TGW2_9TREM</name>
<feature type="compositionally biased region" description="Basic and acidic residues" evidence="1">
    <location>
        <begin position="33"/>
        <end position="64"/>
    </location>
</feature>
<protein>
    <recommendedName>
        <fullName evidence="4">WD repeat-containing protein 60</fullName>
    </recommendedName>
</protein>
<feature type="region of interest" description="Disordered" evidence="1">
    <location>
        <begin position="235"/>
        <end position="254"/>
    </location>
</feature>
<dbReference type="PANTHER" id="PTHR16022:SF0">
    <property type="entry name" value="CYTOPLASMIC DYNEIN 2 INTERMEDIATE CHAIN 1"/>
    <property type="match status" value="1"/>
</dbReference>
<keyword evidence="3" id="KW-1185">Reference proteome</keyword>
<dbReference type="GO" id="GO:0045504">
    <property type="term" value="F:dynein heavy chain binding"/>
    <property type="evidence" value="ECO:0007669"/>
    <property type="project" value="InterPro"/>
</dbReference>
<dbReference type="InterPro" id="IPR036322">
    <property type="entry name" value="WD40_repeat_dom_sf"/>
</dbReference>
<dbReference type="PANTHER" id="PTHR16022">
    <property type="entry name" value="WD REPEAT DOMAIN 60"/>
    <property type="match status" value="1"/>
</dbReference>
<dbReference type="InterPro" id="IPR042505">
    <property type="entry name" value="DYNC2I1"/>
</dbReference>
<feature type="region of interest" description="Disordered" evidence="1">
    <location>
        <begin position="1"/>
        <end position="147"/>
    </location>
</feature>
<dbReference type="AlphaFoldDB" id="A0A8J4TGW2"/>
<organism evidence="2 3">
    <name type="scientific">Paragonimus heterotremus</name>
    <dbReference type="NCBI Taxonomy" id="100268"/>
    <lineage>
        <taxon>Eukaryota</taxon>
        <taxon>Metazoa</taxon>
        <taxon>Spiralia</taxon>
        <taxon>Lophotrochozoa</taxon>
        <taxon>Platyhelminthes</taxon>
        <taxon>Trematoda</taxon>
        <taxon>Digenea</taxon>
        <taxon>Plagiorchiida</taxon>
        <taxon>Troglotremata</taxon>
        <taxon>Troglotrematidae</taxon>
        <taxon>Paragonimus</taxon>
    </lineage>
</organism>
<dbReference type="GO" id="GO:0005929">
    <property type="term" value="C:cilium"/>
    <property type="evidence" value="ECO:0007669"/>
    <property type="project" value="GOC"/>
</dbReference>
<feature type="compositionally biased region" description="Basic and acidic residues" evidence="1">
    <location>
        <begin position="79"/>
        <end position="94"/>
    </location>
</feature>
<dbReference type="InterPro" id="IPR015943">
    <property type="entry name" value="WD40/YVTN_repeat-like_dom_sf"/>
</dbReference>
<dbReference type="SMART" id="SM00320">
    <property type="entry name" value="WD40"/>
    <property type="match status" value="3"/>
</dbReference>
<feature type="compositionally biased region" description="Basic and acidic residues" evidence="1">
    <location>
        <begin position="15"/>
        <end position="25"/>
    </location>
</feature>
<dbReference type="SUPFAM" id="SSF50978">
    <property type="entry name" value="WD40 repeat-like"/>
    <property type="match status" value="1"/>
</dbReference>
<dbReference type="EMBL" id="LUCH01002744">
    <property type="protein sequence ID" value="KAF5401041.1"/>
    <property type="molecule type" value="Genomic_DNA"/>
</dbReference>
<dbReference type="GO" id="GO:0045503">
    <property type="term" value="F:dynein light chain binding"/>
    <property type="evidence" value="ECO:0007669"/>
    <property type="project" value="InterPro"/>
</dbReference>
<evidence type="ECO:0000256" key="1">
    <source>
        <dbReference type="SAM" id="MobiDB-lite"/>
    </source>
</evidence>
<sequence>MHSGRRHSSLSAVKQSERKNKHNDLSHVSSRSKYSESRKAEIPNAAKNERKKPQIPEAGDHDPSEEPSVVHMKHRQRTLSRENHGKRPPDEGKSFRPAQDVTERRTHPAEKKHHTQRRYDTSNDRNKEKKSEGEQHRSHRTKYRREDRNRTEAFINTEKIRQNMVGRNEKLVNGNTREVDPVNWHPLKKAKAETGLEVGLSSDLGHELEKTLNMSQVPTASAMNIHCEDFSADQQSFAEDSEEYGSDFETQNSGGSELDLLPGQTAIVVQSEYQASGAPSLKYLWSCVTHQNVGQPLRPSGQPTSEPLNDTKQLIDFSRSFGPNVRQSGKRLHCRAKDLLRLIELEFDGTGHVFELKPLDGYANYMVRFGKANHCQVPVQTNDDALDREVQTDAIELCKGGGVWTQWPALDTGDCSGYADRDVYKTDVSKSVLQDPRSYMLSDLLNDFYPHDGLHRDVNDKYIEQSQGLITHTIPSSASLLSKLRVVLRVLNEENLPELNCFSVQNSELTQNLFHNTECVNSSNGPDEQILNPGERVCISCQFAVCNGDRLLTIHLPEKLPPKNDLTNHCGSLRQAGEVIYVWSVSGGNSVPDYQLCCPGLSETGLQGANITDAIFSPDIDATMVVGGLADGSVCLWDLRCSQFDSGTTRRSGTSSSANFVSQSNWTPPIYTTSAIEIHQLPTDAPLRHASTETKRGSTKTQPFRSLGHSAPIVSLQLTQRYDEPLESSFQFIALDVFGELSLWMVLKQLPGKTRSIYETLSGSQVDLGLRPGERSAQMIRLMHITIPIPYTDYFYSVFKSLVQEPPTDNVETDFINSVNMKHSNSYVMATTLAITTAGHFLVGFADGTIIQHSRSPGQMVYPRQFHRPSSRAAVCSLVSHPERSLNIVLSGYADGMIRLYHTQQPHALCHWFTSDCRARLDPVVKLTWSHTAPSVFFSLDSSGSMVSWNILGGSQNRHPICTIPDSVDFKNDDSLQSRIRDFSLSNGVLINMDGQTKSMTAFALVYADTVKIHWFEPECTIHGSADDLACLRLCLHEWMSVS</sequence>